<dbReference type="GO" id="GO:0006412">
    <property type="term" value="P:translation"/>
    <property type="evidence" value="ECO:0007669"/>
    <property type="project" value="InterPro"/>
</dbReference>
<organism evidence="4">
    <name type="scientific">Candidatus Shikimatogenerans sp. Ttur</name>
    <dbReference type="NCBI Taxonomy" id="3158569"/>
    <lineage>
        <taxon>Bacteria</taxon>
        <taxon>Pseudomonadati</taxon>
        <taxon>Bacteroidota</taxon>
        <taxon>Flavobacteriia</taxon>
        <taxon>Flavobacteriales</taxon>
        <taxon>Candidatus Shikimatogenerans</taxon>
    </lineage>
</organism>
<keyword evidence="2" id="KW-0687">Ribonucleoprotein</keyword>
<sequence length="58" mass="6812">MSVRIRLQRIGKKRYPLYRIVVANSKKSRNGKIIFNLGLYNPNLNKNNIKLNINNTIK</sequence>
<dbReference type="InterPro" id="IPR023803">
    <property type="entry name" value="Ribosomal_bS16_dom_sf"/>
</dbReference>
<gene>
    <name evidence="4" type="primary">rpsP</name>
    <name evidence="4" type="ORF">ABUS76_00230</name>
</gene>
<name>A0AAU7ZXG4_9FLAO</name>
<dbReference type="NCBIfam" id="TIGR00002">
    <property type="entry name" value="S16"/>
    <property type="match status" value="1"/>
</dbReference>
<dbReference type="AlphaFoldDB" id="A0AAU7ZXG4"/>
<reference evidence="4" key="1">
    <citation type="submission" date="2024-06" db="EMBL/GenBank/DDBJ databases">
        <title>Diversity, functionality, and evolutionary history of bacterial symbionts in false click beetles (Coleoptera, Throscidae).</title>
        <authorList>
            <person name="Wierz J.C."/>
            <person name="Malm H."/>
            <person name="Kaltenpoth M."/>
            <person name="Engl T."/>
        </authorList>
    </citation>
    <scope>NUCLEOTIDE SEQUENCE</scope>
    <source>
        <strain evidence="4">Ttur</strain>
    </source>
</reference>
<dbReference type="GO" id="GO:0005737">
    <property type="term" value="C:cytoplasm"/>
    <property type="evidence" value="ECO:0007669"/>
    <property type="project" value="UniProtKB-ARBA"/>
</dbReference>
<evidence type="ECO:0000313" key="4">
    <source>
        <dbReference type="EMBL" id="XCC45341.1"/>
    </source>
</evidence>
<dbReference type="PANTHER" id="PTHR12919">
    <property type="entry name" value="30S RIBOSOMAL PROTEIN S16"/>
    <property type="match status" value="1"/>
</dbReference>
<dbReference type="GO" id="GO:0003735">
    <property type="term" value="F:structural constituent of ribosome"/>
    <property type="evidence" value="ECO:0007669"/>
    <property type="project" value="InterPro"/>
</dbReference>
<keyword evidence="1 4" id="KW-0689">Ribosomal protein</keyword>
<evidence type="ECO:0000256" key="2">
    <source>
        <dbReference type="ARBA" id="ARBA00023274"/>
    </source>
</evidence>
<evidence type="ECO:0000256" key="1">
    <source>
        <dbReference type="ARBA" id="ARBA00022980"/>
    </source>
</evidence>
<proteinExistence type="predicted"/>
<dbReference type="GO" id="GO:0015935">
    <property type="term" value="C:small ribosomal subunit"/>
    <property type="evidence" value="ECO:0007669"/>
    <property type="project" value="TreeGrafter"/>
</dbReference>
<dbReference type="Gene3D" id="3.30.1320.10">
    <property type="match status" value="1"/>
</dbReference>
<protein>
    <recommendedName>
        <fullName evidence="3">30S ribosomal protein S16</fullName>
    </recommendedName>
</protein>
<evidence type="ECO:0000256" key="3">
    <source>
        <dbReference type="ARBA" id="ARBA00035310"/>
    </source>
</evidence>
<accession>A0AAU7ZXG4</accession>
<dbReference type="SUPFAM" id="SSF54565">
    <property type="entry name" value="Ribosomal protein S16"/>
    <property type="match status" value="1"/>
</dbReference>
<dbReference type="InterPro" id="IPR000307">
    <property type="entry name" value="Ribosomal_bS16"/>
</dbReference>
<dbReference type="EMBL" id="CP158689">
    <property type="protein sequence ID" value="XCC45341.1"/>
    <property type="molecule type" value="Genomic_DNA"/>
</dbReference>
<dbReference type="Pfam" id="PF00886">
    <property type="entry name" value="Ribosomal_S16"/>
    <property type="match status" value="1"/>
</dbReference>
<dbReference type="PANTHER" id="PTHR12919:SF20">
    <property type="entry name" value="SMALL RIBOSOMAL SUBUNIT PROTEIN BS16M"/>
    <property type="match status" value="1"/>
</dbReference>